<dbReference type="PANTHER" id="PTHR11390:SF21">
    <property type="entry name" value="DNA TOPOISOMERASE 3-ALPHA"/>
    <property type="match status" value="1"/>
</dbReference>
<organism evidence="3 4">
    <name type="scientific">Desulfofundulus thermobenzoicus</name>
    <dbReference type="NCBI Taxonomy" id="29376"/>
    <lineage>
        <taxon>Bacteria</taxon>
        <taxon>Bacillati</taxon>
        <taxon>Bacillota</taxon>
        <taxon>Clostridia</taxon>
        <taxon>Eubacteriales</taxon>
        <taxon>Peptococcaceae</taxon>
        <taxon>Desulfofundulus</taxon>
    </lineage>
</organism>
<evidence type="ECO:0000259" key="2">
    <source>
        <dbReference type="PROSITE" id="PS52039"/>
    </source>
</evidence>
<comment type="caution">
    <text evidence="3">The sequence shown here is derived from an EMBL/GenBank/DDBJ whole genome shotgun (WGS) entry which is preliminary data.</text>
</comment>
<sequence>VKPGWLAVYGKDVDDEDANLVPVQPGEVVRTESVDVKALQTKPPARYTEATLLSAMEGAGKLIDDDELREAMAEKGLGTPATRAATIEGLISEKYMLREGRELIPTAKAFQLMTLLRGLEVEDLTKPELTGDWESKLAAMEKGKLKREQFMA</sequence>
<dbReference type="Pfam" id="PF01131">
    <property type="entry name" value="Topoisom_bac"/>
    <property type="match status" value="1"/>
</dbReference>
<dbReference type="PROSITE" id="PS52039">
    <property type="entry name" value="TOPO_IA_2"/>
    <property type="match status" value="1"/>
</dbReference>
<dbReference type="InterPro" id="IPR013824">
    <property type="entry name" value="Topo_IA_cen_sub1"/>
</dbReference>
<feature type="non-terminal residue" evidence="3">
    <location>
        <position position="152"/>
    </location>
</feature>
<reference evidence="3 4" key="1">
    <citation type="submission" date="2019-10" db="EMBL/GenBank/DDBJ databases">
        <title>Comparative genomics of sulfur disproportionating microorganisms.</title>
        <authorList>
            <person name="Ward L.M."/>
            <person name="Bertran E."/>
            <person name="Johnston D."/>
        </authorList>
    </citation>
    <scope>NUCLEOTIDE SEQUENCE [LARGE SCALE GENOMIC DNA]</scope>
    <source>
        <strain evidence="3 4">DSM 14055</strain>
    </source>
</reference>
<protein>
    <submittedName>
        <fullName evidence="3">DNA topoisomerase III</fullName>
    </submittedName>
</protein>
<evidence type="ECO:0000313" key="4">
    <source>
        <dbReference type="Proteomes" id="UP000441717"/>
    </source>
</evidence>
<gene>
    <name evidence="3" type="ORF">GFC01_17980</name>
</gene>
<dbReference type="GO" id="GO:0006310">
    <property type="term" value="P:DNA recombination"/>
    <property type="evidence" value="ECO:0007669"/>
    <property type="project" value="TreeGrafter"/>
</dbReference>
<dbReference type="GO" id="GO:0003677">
    <property type="term" value="F:DNA binding"/>
    <property type="evidence" value="ECO:0007669"/>
    <property type="project" value="InterPro"/>
</dbReference>
<dbReference type="GO" id="GO:0043597">
    <property type="term" value="C:cytoplasmic replication fork"/>
    <property type="evidence" value="ECO:0007669"/>
    <property type="project" value="TreeGrafter"/>
</dbReference>
<name>A0A6N7IW29_9FIRM</name>
<dbReference type="AlphaFoldDB" id="A0A6N7IW29"/>
<dbReference type="SUPFAM" id="SSF56712">
    <property type="entry name" value="Prokaryotic type I DNA topoisomerase"/>
    <property type="match status" value="1"/>
</dbReference>
<dbReference type="InterPro" id="IPR000380">
    <property type="entry name" value="Topo_IA"/>
</dbReference>
<evidence type="ECO:0000256" key="1">
    <source>
        <dbReference type="ARBA" id="ARBA00023235"/>
    </source>
</evidence>
<dbReference type="GO" id="GO:0006281">
    <property type="term" value="P:DNA repair"/>
    <property type="evidence" value="ECO:0007669"/>
    <property type="project" value="TreeGrafter"/>
</dbReference>
<dbReference type="InterPro" id="IPR013825">
    <property type="entry name" value="Topo_IA_cen_sub2"/>
</dbReference>
<keyword evidence="1 3" id="KW-0413">Isomerase</keyword>
<dbReference type="Gene3D" id="1.10.460.10">
    <property type="entry name" value="Topoisomerase I, domain 2"/>
    <property type="match status" value="1"/>
</dbReference>
<dbReference type="GO" id="GO:0003917">
    <property type="term" value="F:DNA topoisomerase type I (single strand cut, ATP-independent) activity"/>
    <property type="evidence" value="ECO:0007669"/>
    <property type="project" value="InterPro"/>
</dbReference>
<dbReference type="Gene3D" id="2.70.20.10">
    <property type="entry name" value="Topoisomerase I, domain 3"/>
    <property type="match status" value="1"/>
</dbReference>
<accession>A0A6N7IW29</accession>
<feature type="domain" description="Topo IA-type catalytic" evidence="2">
    <location>
        <begin position="1"/>
        <end position="152"/>
    </location>
</feature>
<dbReference type="RefSeq" id="WP_243137694.1">
    <property type="nucleotide sequence ID" value="NZ_WHYR01000182.1"/>
</dbReference>
<dbReference type="InterPro" id="IPR023405">
    <property type="entry name" value="Topo_IA_core_domain"/>
</dbReference>
<dbReference type="InterPro" id="IPR013497">
    <property type="entry name" value="Topo_IA_cen"/>
</dbReference>
<dbReference type="EMBL" id="WHYR01000182">
    <property type="protein sequence ID" value="MQL54101.1"/>
    <property type="molecule type" value="Genomic_DNA"/>
</dbReference>
<dbReference type="GO" id="GO:0006265">
    <property type="term" value="P:DNA topological change"/>
    <property type="evidence" value="ECO:0007669"/>
    <property type="project" value="InterPro"/>
</dbReference>
<proteinExistence type="predicted"/>
<evidence type="ECO:0000313" key="3">
    <source>
        <dbReference type="EMBL" id="MQL54101.1"/>
    </source>
</evidence>
<feature type="non-terminal residue" evidence="3">
    <location>
        <position position="1"/>
    </location>
</feature>
<dbReference type="PANTHER" id="PTHR11390">
    <property type="entry name" value="PROKARYOTIC DNA TOPOISOMERASE"/>
    <property type="match status" value="1"/>
</dbReference>
<keyword evidence="4" id="KW-1185">Reference proteome</keyword>
<dbReference type="Proteomes" id="UP000441717">
    <property type="component" value="Unassembled WGS sequence"/>
</dbReference>